<feature type="domain" description="Tetrapyrrole methylase" evidence="6">
    <location>
        <begin position="258"/>
        <end position="440"/>
    </location>
</feature>
<dbReference type="UniPathway" id="UPA00148"/>
<gene>
    <name evidence="8" type="ORF">SAMN05216249_10515</name>
</gene>
<dbReference type="Gene3D" id="3.40.1010.10">
    <property type="entry name" value="Cobalt-precorrin-4 Transmethylase, Domain 1"/>
    <property type="match status" value="1"/>
</dbReference>
<accession>A0A1I0WVB0</accession>
<evidence type="ECO:0000256" key="4">
    <source>
        <dbReference type="ARBA" id="ARBA00022679"/>
    </source>
</evidence>
<dbReference type="GO" id="GO:0016994">
    <property type="term" value="F:precorrin-6A reductase activity"/>
    <property type="evidence" value="ECO:0007669"/>
    <property type="project" value="InterPro"/>
</dbReference>
<evidence type="ECO:0000256" key="2">
    <source>
        <dbReference type="ARBA" id="ARBA00022573"/>
    </source>
</evidence>
<sequence>MKNVLIFAGTLEGRILSRYCVKNDLNTYVSVATDYGKKLLCDIPGLNILSQRMDSEKMSEFIKEKDIDLVVDATHPYAKEVTANIKKACENQGKKYLRFLRKNEDFSGDFVEVDSVKQAAMYLKDKTGNILLTTGSKELKEYTIIPDYKERVFARVLSTVTSAKEAGELGFEGKNLICMQGPFSKEMNVALINMTNAKYLVTKESGRAGGFEEKIDACLETGCKVILVGRSNIDEGLSLEEVKKEICHFFNITPKRNITVLGIGMGNMDNMTVEAQKACKDADLIIGAGRMVENLKIYEKPVFISYKPQEISDYIKEHSEYEYIVVAMSGDVGFYSGTKKLLDFLSEYEVKVLSGISSVVYFASKLQFSWDDAYLASIHGRNENVISAIKNNYKVFSLLGGKDCVKEFAQKLIKYNLSDVTVYVGENLSYENERITKAKPNELLSGEFDALCVVFVINESAKNSVITHGIADEEFIRGKVPMTKEEVRSISLSKLRLTRDSVIYDVGAGTGSVSIEMAKVAREGMVYSIEKKAEALDLIRQNQEKMGVTNLERIEGLAPEAMEDLPVPTHAFIGGSSGNMKEIFALLLKKNPNIRIVVNAIALETVSETLECLKEFEVVDEDIVSVAVGKSKSIGRYHMMMGENPIYIISCTGNGK</sequence>
<dbReference type="InterPro" id="IPR029063">
    <property type="entry name" value="SAM-dependent_MTases_sf"/>
</dbReference>
<dbReference type="RefSeq" id="WP_092871035.1">
    <property type="nucleotide sequence ID" value="NZ_FOJY01000005.1"/>
</dbReference>
<evidence type="ECO:0000256" key="1">
    <source>
        <dbReference type="ARBA" id="ARBA00004953"/>
    </source>
</evidence>
<dbReference type="Gene3D" id="3.40.50.150">
    <property type="entry name" value="Vaccinia Virus protein VP39"/>
    <property type="match status" value="1"/>
</dbReference>
<dbReference type="Pfam" id="PF00590">
    <property type="entry name" value="TP_methylase"/>
    <property type="match status" value="1"/>
</dbReference>
<proteinExistence type="predicted"/>
<keyword evidence="2" id="KW-0169">Cobalamin biosynthesis</keyword>
<feature type="domain" description="Methyltransferase" evidence="7">
    <location>
        <begin position="500"/>
        <end position="556"/>
    </location>
</feature>
<dbReference type="InterPro" id="IPR014008">
    <property type="entry name" value="Cbl_synth_MTase_CbiT"/>
</dbReference>
<dbReference type="NCBIfam" id="TIGR02469">
    <property type="entry name" value="CbiT"/>
    <property type="match status" value="1"/>
</dbReference>
<keyword evidence="3 8" id="KW-0489">Methyltransferase</keyword>
<organism evidence="8 9">
    <name type="scientific">Acetitomaculum ruminis DSM 5522</name>
    <dbReference type="NCBI Taxonomy" id="1120918"/>
    <lineage>
        <taxon>Bacteria</taxon>
        <taxon>Bacillati</taxon>
        <taxon>Bacillota</taxon>
        <taxon>Clostridia</taxon>
        <taxon>Lachnospirales</taxon>
        <taxon>Lachnospiraceae</taxon>
        <taxon>Acetitomaculum</taxon>
    </lineage>
</organism>
<keyword evidence="9" id="KW-1185">Reference proteome</keyword>
<dbReference type="CDD" id="cd11644">
    <property type="entry name" value="Precorrin-6Y-MT"/>
    <property type="match status" value="1"/>
</dbReference>
<evidence type="ECO:0000256" key="5">
    <source>
        <dbReference type="ARBA" id="ARBA00022691"/>
    </source>
</evidence>
<evidence type="ECO:0000313" key="8">
    <source>
        <dbReference type="EMBL" id="SFA92591.1"/>
    </source>
</evidence>
<reference evidence="8 9" key="1">
    <citation type="submission" date="2016-10" db="EMBL/GenBank/DDBJ databases">
        <authorList>
            <person name="de Groot N.N."/>
        </authorList>
    </citation>
    <scope>NUCLEOTIDE SEQUENCE [LARGE SCALE GENOMIC DNA]</scope>
    <source>
        <strain evidence="8 9">DSM 5522</strain>
    </source>
</reference>
<dbReference type="InterPro" id="IPR035996">
    <property type="entry name" value="4pyrrol_Methylase_sf"/>
</dbReference>
<dbReference type="Proteomes" id="UP000198838">
    <property type="component" value="Unassembled WGS sequence"/>
</dbReference>
<keyword evidence="5" id="KW-0949">S-adenosyl-L-methionine</keyword>
<evidence type="ECO:0000259" key="6">
    <source>
        <dbReference type="Pfam" id="PF00590"/>
    </source>
</evidence>
<dbReference type="InterPro" id="IPR014777">
    <property type="entry name" value="4pyrrole_Mease_sub1"/>
</dbReference>
<dbReference type="NCBIfam" id="TIGR00715">
    <property type="entry name" value="precor6x_red"/>
    <property type="match status" value="1"/>
</dbReference>
<dbReference type="GO" id="GO:0032259">
    <property type="term" value="P:methylation"/>
    <property type="evidence" value="ECO:0007669"/>
    <property type="project" value="UniProtKB-KW"/>
</dbReference>
<dbReference type="STRING" id="1120918.SAMN05216249_10515"/>
<comment type="pathway">
    <text evidence="1">Cofactor biosynthesis; adenosylcobalamin biosynthesis.</text>
</comment>
<dbReference type="Gene3D" id="3.30.950.10">
    <property type="entry name" value="Methyltransferase, Cobalt-precorrin-4 Transmethylase, Domain 2"/>
    <property type="match status" value="1"/>
</dbReference>
<dbReference type="EMBL" id="FOJY01000005">
    <property type="protein sequence ID" value="SFA92591.1"/>
    <property type="molecule type" value="Genomic_DNA"/>
</dbReference>
<dbReference type="InterPro" id="IPR003723">
    <property type="entry name" value="Precorrin-6x_reduct"/>
</dbReference>
<dbReference type="PROSITE" id="PS51014">
    <property type="entry name" value="COBK_CBIJ"/>
    <property type="match status" value="1"/>
</dbReference>
<dbReference type="PANTHER" id="PTHR43182">
    <property type="entry name" value="COBALT-PRECORRIN-6B C(15)-METHYLTRANSFERASE (DECARBOXYLATING)"/>
    <property type="match status" value="1"/>
</dbReference>
<dbReference type="PANTHER" id="PTHR43182:SF1">
    <property type="entry name" value="COBALT-PRECORRIN-7 C(5)-METHYLTRANSFERASE"/>
    <property type="match status" value="1"/>
</dbReference>
<dbReference type="GO" id="GO:0009236">
    <property type="term" value="P:cobalamin biosynthetic process"/>
    <property type="evidence" value="ECO:0007669"/>
    <property type="project" value="UniProtKB-UniPathway"/>
</dbReference>
<protein>
    <submittedName>
        <fullName evidence="8">Precorrin-6Y C5,15-methyltransferase (Decarboxylating)</fullName>
    </submittedName>
</protein>
<dbReference type="GO" id="GO:0008276">
    <property type="term" value="F:protein methyltransferase activity"/>
    <property type="evidence" value="ECO:0007669"/>
    <property type="project" value="InterPro"/>
</dbReference>
<dbReference type="AlphaFoldDB" id="A0A1I0WVB0"/>
<dbReference type="InterPro" id="IPR012818">
    <property type="entry name" value="CbiE"/>
</dbReference>
<dbReference type="InterPro" id="IPR050714">
    <property type="entry name" value="Cobalamin_biosynth_MTase"/>
</dbReference>
<dbReference type="Pfam" id="PF02571">
    <property type="entry name" value="CbiJ"/>
    <property type="match status" value="1"/>
</dbReference>
<dbReference type="InterPro" id="IPR014776">
    <property type="entry name" value="4pyrrole_Mease_sub2"/>
</dbReference>
<dbReference type="Pfam" id="PF13847">
    <property type="entry name" value="Methyltransf_31"/>
    <property type="match status" value="1"/>
</dbReference>
<evidence type="ECO:0000259" key="7">
    <source>
        <dbReference type="Pfam" id="PF13847"/>
    </source>
</evidence>
<evidence type="ECO:0000256" key="3">
    <source>
        <dbReference type="ARBA" id="ARBA00022603"/>
    </source>
</evidence>
<name>A0A1I0WVB0_9FIRM</name>
<dbReference type="InterPro" id="IPR000878">
    <property type="entry name" value="4pyrrol_Mease"/>
</dbReference>
<dbReference type="SUPFAM" id="SSF53335">
    <property type="entry name" value="S-adenosyl-L-methionine-dependent methyltransferases"/>
    <property type="match status" value="1"/>
</dbReference>
<dbReference type="InterPro" id="IPR025714">
    <property type="entry name" value="Methyltranfer_dom"/>
</dbReference>
<evidence type="ECO:0000313" key="9">
    <source>
        <dbReference type="Proteomes" id="UP000198838"/>
    </source>
</evidence>
<dbReference type="OrthoDB" id="9780707at2"/>
<dbReference type="SUPFAM" id="SSF53790">
    <property type="entry name" value="Tetrapyrrole methylase"/>
    <property type="match status" value="1"/>
</dbReference>
<keyword evidence="4 8" id="KW-0808">Transferase</keyword>
<dbReference type="NCBIfam" id="TIGR02467">
    <property type="entry name" value="CbiE"/>
    <property type="match status" value="1"/>
</dbReference>